<sequence length="245" mass="27074">MGESSLTSDWLARRADLAPCPNCHLRSLCLISAIEPQHLKAVSGHIKVLKPLRRGDVIYRAGAPTRKLFIVHAGAAKTSLNWHGGHEIICDYHLPGDTLGLDGLHTGLHTTTSVALETTHLCELNRESLGQLASGHPVLRERLCQDISRALARSQRHQLEISAKTAEQRLACFLLDLSTRLHARGYSPSAFRLPLGRHEIAKHLGMRTETLSRLLAGLRKKGFLSLEGREVRLLQQDRLRGLAGN</sequence>
<evidence type="ECO:0000313" key="6">
    <source>
        <dbReference type="EMBL" id="AOV16029.1"/>
    </source>
</evidence>
<dbReference type="SUPFAM" id="SSF51206">
    <property type="entry name" value="cAMP-binding domain-like"/>
    <property type="match status" value="1"/>
</dbReference>
<evidence type="ECO:0000256" key="2">
    <source>
        <dbReference type="ARBA" id="ARBA00023125"/>
    </source>
</evidence>
<dbReference type="Pfam" id="PF00027">
    <property type="entry name" value="cNMP_binding"/>
    <property type="match status" value="1"/>
</dbReference>
<dbReference type="InterPro" id="IPR012318">
    <property type="entry name" value="HTH_CRP"/>
</dbReference>
<feature type="domain" description="Cyclic nucleotide-binding" evidence="4">
    <location>
        <begin position="30"/>
        <end position="150"/>
    </location>
</feature>
<dbReference type="PROSITE" id="PS50042">
    <property type="entry name" value="CNMP_BINDING_3"/>
    <property type="match status" value="1"/>
</dbReference>
<dbReference type="PROSITE" id="PS51063">
    <property type="entry name" value="HTH_CRP_2"/>
    <property type="match status" value="1"/>
</dbReference>
<reference evidence="6 7" key="1">
    <citation type="submission" date="2016-09" db="EMBL/GenBank/DDBJ databases">
        <title>Acidihalobacter prosperus V6 (DSM14174).</title>
        <authorList>
            <person name="Khaleque H.N."/>
            <person name="Ramsay J.P."/>
            <person name="Murphy R.J.T."/>
            <person name="Kaksonen A.H."/>
            <person name="Boxall N.J."/>
            <person name="Watkin E.L.J."/>
        </authorList>
    </citation>
    <scope>NUCLEOTIDE SEQUENCE [LARGE SCALE GENOMIC DNA]</scope>
    <source>
        <strain evidence="6 7">V6</strain>
    </source>
</reference>
<evidence type="ECO:0000259" key="4">
    <source>
        <dbReference type="PROSITE" id="PS50042"/>
    </source>
</evidence>
<dbReference type="Gene3D" id="2.60.120.10">
    <property type="entry name" value="Jelly Rolls"/>
    <property type="match status" value="1"/>
</dbReference>
<dbReference type="InterPro" id="IPR036390">
    <property type="entry name" value="WH_DNA-bd_sf"/>
</dbReference>
<proteinExistence type="predicted"/>
<dbReference type="FunFam" id="1.10.10.10:FF:000028">
    <property type="entry name" value="Fumarate/nitrate reduction transcriptional regulator Fnr"/>
    <property type="match status" value="1"/>
</dbReference>
<dbReference type="PANTHER" id="PTHR24567:SF75">
    <property type="entry name" value="FUMARATE AND NITRATE REDUCTION REGULATORY PROTEIN"/>
    <property type="match status" value="1"/>
</dbReference>
<dbReference type="GO" id="GO:0005829">
    <property type="term" value="C:cytosol"/>
    <property type="evidence" value="ECO:0007669"/>
    <property type="project" value="TreeGrafter"/>
</dbReference>
<evidence type="ECO:0000313" key="7">
    <source>
        <dbReference type="Proteomes" id="UP000095342"/>
    </source>
</evidence>
<gene>
    <name evidence="6" type="ORF">BJI67_02145</name>
</gene>
<dbReference type="GO" id="GO:0003677">
    <property type="term" value="F:DNA binding"/>
    <property type="evidence" value="ECO:0007669"/>
    <property type="project" value="UniProtKB-KW"/>
</dbReference>
<dbReference type="SMART" id="SM00419">
    <property type="entry name" value="HTH_CRP"/>
    <property type="match status" value="1"/>
</dbReference>
<dbReference type="InterPro" id="IPR036388">
    <property type="entry name" value="WH-like_DNA-bd_sf"/>
</dbReference>
<accession>A0A1D8K502</accession>
<protein>
    <recommendedName>
        <fullName evidence="8">HTH crp-type domain-containing protein</fullName>
    </recommendedName>
</protein>
<dbReference type="InterPro" id="IPR050397">
    <property type="entry name" value="Env_Response_Regulators"/>
</dbReference>
<keyword evidence="7" id="KW-1185">Reference proteome</keyword>
<dbReference type="InterPro" id="IPR000595">
    <property type="entry name" value="cNMP-bd_dom"/>
</dbReference>
<dbReference type="SMART" id="SM00100">
    <property type="entry name" value="cNMP"/>
    <property type="match status" value="1"/>
</dbReference>
<feature type="domain" description="HTH crp-type" evidence="5">
    <location>
        <begin position="164"/>
        <end position="237"/>
    </location>
</feature>
<evidence type="ECO:0000256" key="3">
    <source>
        <dbReference type="ARBA" id="ARBA00023163"/>
    </source>
</evidence>
<dbReference type="PRINTS" id="PR00034">
    <property type="entry name" value="HTHCRP"/>
</dbReference>
<keyword evidence="2" id="KW-0238">DNA-binding</keyword>
<dbReference type="Pfam" id="PF13545">
    <property type="entry name" value="HTH_Crp_2"/>
    <property type="match status" value="1"/>
</dbReference>
<dbReference type="Proteomes" id="UP000095342">
    <property type="component" value="Chromosome"/>
</dbReference>
<dbReference type="CDD" id="cd00092">
    <property type="entry name" value="HTH_CRP"/>
    <property type="match status" value="1"/>
</dbReference>
<dbReference type="InterPro" id="IPR018490">
    <property type="entry name" value="cNMP-bd_dom_sf"/>
</dbReference>
<dbReference type="RefSeq" id="WP_070071627.1">
    <property type="nucleotide sequence ID" value="NZ_CP017448.1"/>
</dbReference>
<dbReference type="GO" id="GO:0003700">
    <property type="term" value="F:DNA-binding transcription factor activity"/>
    <property type="evidence" value="ECO:0007669"/>
    <property type="project" value="TreeGrafter"/>
</dbReference>
<evidence type="ECO:0000256" key="1">
    <source>
        <dbReference type="ARBA" id="ARBA00023015"/>
    </source>
</evidence>
<evidence type="ECO:0008006" key="8">
    <source>
        <dbReference type="Google" id="ProtNLM"/>
    </source>
</evidence>
<dbReference type="InterPro" id="IPR014710">
    <property type="entry name" value="RmlC-like_jellyroll"/>
</dbReference>
<organism evidence="6 7">
    <name type="scientific">Acidihalobacter aeolianus</name>
    <dbReference type="NCBI Taxonomy" id="2792603"/>
    <lineage>
        <taxon>Bacteria</taxon>
        <taxon>Pseudomonadati</taxon>
        <taxon>Pseudomonadota</taxon>
        <taxon>Gammaproteobacteria</taxon>
        <taxon>Chromatiales</taxon>
        <taxon>Ectothiorhodospiraceae</taxon>
        <taxon>Acidihalobacter</taxon>
    </lineage>
</organism>
<evidence type="ECO:0000259" key="5">
    <source>
        <dbReference type="PROSITE" id="PS51063"/>
    </source>
</evidence>
<dbReference type="CDD" id="cd00038">
    <property type="entry name" value="CAP_ED"/>
    <property type="match status" value="1"/>
</dbReference>
<keyword evidence="1" id="KW-0805">Transcription regulation</keyword>
<keyword evidence="3" id="KW-0804">Transcription</keyword>
<dbReference type="Gene3D" id="1.10.10.10">
    <property type="entry name" value="Winged helix-like DNA-binding domain superfamily/Winged helix DNA-binding domain"/>
    <property type="match status" value="1"/>
</dbReference>
<name>A0A1D8K502_9GAMM</name>
<dbReference type="PANTHER" id="PTHR24567">
    <property type="entry name" value="CRP FAMILY TRANSCRIPTIONAL REGULATORY PROTEIN"/>
    <property type="match status" value="1"/>
</dbReference>
<dbReference type="SUPFAM" id="SSF46785">
    <property type="entry name" value="Winged helix' DNA-binding domain"/>
    <property type="match status" value="1"/>
</dbReference>
<dbReference type="AlphaFoldDB" id="A0A1D8K502"/>
<dbReference type="KEGG" id="aaeo:BJI67_02145"/>
<dbReference type="EMBL" id="CP017448">
    <property type="protein sequence ID" value="AOV16029.1"/>
    <property type="molecule type" value="Genomic_DNA"/>
</dbReference>